<proteinExistence type="inferred from homology"/>
<dbReference type="AlphaFoldDB" id="A0A7X1FQM3"/>
<reference evidence="8 9" key="1">
    <citation type="submission" date="2020-08" db="EMBL/GenBank/DDBJ databases">
        <title>The genome sequence of type strain Novosphingobium flavum NBRC 111647.</title>
        <authorList>
            <person name="Liu Y."/>
        </authorList>
    </citation>
    <scope>NUCLEOTIDE SEQUENCE [LARGE SCALE GENOMIC DNA]</scope>
    <source>
        <strain evidence="8 9">NBRC 111647</strain>
    </source>
</reference>
<keyword evidence="9" id="KW-1185">Reference proteome</keyword>
<protein>
    <submittedName>
        <fullName evidence="8">GtrA family protein</fullName>
    </submittedName>
</protein>
<dbReference type="InterPro" id="IPR051401">
    <property type="entry name" value="GtrA_CellWall_Glycosyl"/>
</dbReference>
<keyword evidence="4 6" id="KW-1133">Transmembrane helix</keyword>
<evidence type="ECO:0000313" key="8">
    <source>
        <dbReference type="EMBL" id="MBC2665153.1"/>
    </source>
</evidence>
<feature type="transmembrane region" description="Helical" evidence="6">
    <location>
        <begin position="21"/>
        <end position="45"/>
    </location>
</feature>
<dbReference type="PANTHER" id="PTHR38459:SF1">
    <property type="entry name" value="PROPHAGE BACTOPRENOL-LINKED GLUCOSE TRANSLOCASE HOMOLOG"/>
    <property type="match status" value="1"/>
</dbReference>
<feature type="transmembrane region" description="Helical" evidence="6">
    <location>
        <begin position="112"/>
        <end position="130"/>
    </location>
</feature>
<feature type="domain" description="GtrA/DPMS transmembrane" evidence="7">
    <location>
        <begin position="23"/>
        <end position="136"/>
    </location>
</feature>
<evidence type="ECO:0000256" key="5">
    <source>
        <dbReference type="ARBA" id="ARBA00023136"/>
    </source>
</evidence>
<dbReference type="GO" id="GO:0005886">
    <property type="term" value="C:plasma membrane"/>
    <property type="evidence" value="ECO:0007669"/>
    <property type="project" value="TreeGrafter"/>
</dbReference>
<dbReference type="InterPro" id="IPR007267">
    <property type="entry name" value="GtrA_DPMS_TM"/>
</dbReference>
<comment type="subcellular location">
    <subcellularLocation>
        <location evidence="1">Membrane</location>
        <topology evidence="1">Multi-pass membrane protein</topology>
    </subcellularLocation>
</comment>
<evidence type="ECO:0000256" key="1">
    <source>
        <dbReference type="ARBA" id="ARBA00004141"/>
    </source>
</evidence>
<evidence type="ECO:0000256" key="2">
    <source>
        <dbReference type="ARBA" id="ARBA00009399"/>
    </source>
</evidence>
<dbReference type="EMBL" id="JACLAW010000004">
    <property type="protein sequence ID" value="MBC2665153.1"/>
    <property type="molecule type" value="Genomic_DNA"/>
</dbReference>
<evidence type="ECO:0000256" key="3">
    <source>
        <dbReference type="ARBA" id="ARBA00022692"/>
    </source>
</evidence>
<sequence>MPDCLVQDESTLTALAPKSEILRFAAVGVVGTAVHYGVLVALVELGGVDPVAGTLCGFIVAAFASFVLNSVFTFRVRLNFTSALLKNYVSLAFGLAINVGTVALLTHLATPYIFAQLVATVLAFIWNYLASRFIVFRK</sequence>
<comment type="caution">
    <text evidence="8">The sequence shown here is derived from an EMBL/GenBank/DDBJ whole genome shotgun (WGS) entry which is preliminary data.</text>
</comment>
<accession>A0A7X1FQM3</accession>
<gene>
    <name evidence="8" type="ORF">H7F51_06455</name>
</gene>
<evidence type="ECO:0000256" key="6">
    <source>
        <dbReference type="SAM" id="Phobius"/>
    </source>
</evidence>
<comment type="similarity">
    <text evidence="2">Belongs to the GtrA family.</text>
</comment>
<evidence type="ECO:0000313" key="9">
    <source>
        <dbReference type="Proteomes" id="UP000566813"/>
    </source>
</evidence>
<dbReference type="Proteomes" id="UP000566813">
    <property type="component" value="Unassembled WGS sequence"/>
</dbReference>
<evidence type="ECO:0000256" key="4">
    <source>
        <dbReference type="ARBA" id="ARBA00022989"/>
    </source>
</evidence>
<keyword evidence="3 6" id="KW-0812">Transmembrane</keyword>
<name>A0A7X1FQM3_9SPHN</name>
<dbReference type="PANTHER" id="PTHR38459">
    <property type="entry name" value="PROPHAGE BACTOPRENOL-LINKED GLUCOSE TRANSLOCASE HOMOLOG"/>
    <property type="match status" value="1"/>
</dbReference>
<dbReference type="GO" id="GO:0000271">
    <property type="term" value="P:polysaccharide biosynthetic process"/>
    <property type="evidence" value="ECO:0007669"/>
    <property type="project" value="InterPro"/>
</dbReference>
<keyword evidence="5 6" id="KW-0472">Membrane</keyword>
<evidence type="ECO:0000259" key="7">
    <source>
        <dbReference type="Pfam" id="PF04138"/>
    </source>
</evidence>
<organism evidence="8 9">
    <name type="scientific">Novosphingobium flavum</name>
    <dbReference type="NCBI Taxonomy" id="1778672"/>
    <lineage>
        <taxon>Bacteria</taxon>
        <taxon>Pseudomonadati</taxon>
        <taxon>Pseudomonadota</taxon>
        <taxon>Alphaproteobacteria</taxon>
        <taxon>Sphingomonadales</taxon>
        <taxon>Sphingomonadaceae</taxon>
        <taxon>Novosphingobium</taxon>
    </lineage>
</organism>
<feature type="transmembrane region" description="Helical" evidence="6">
    <location>
        <begin position="88"/>
        <end position="106"/>
    </location>
</feature>
<dbReference type="RefSeq" id="WP_185663417.1">
    <property type="nucleotide sequence ID" value="NZ_JACLAW010000004.1"/>
</dbReference>
<dbReference type="Pfam" id="PF04138">
    <property type="entry name" value="GtrA_DPMS_TM"/>
    <property type="match status" value="1"/>
</dbReference>
<feature type="transmembrane region" description="Helical" evidence="6">
    <location>
        <begin position="51"/>
        <end position="76"/>
    </location>
</feature>